<dbReference type="AlphaFoldDB" id="B8HPQ4"/>
<sequence>MARTGKALNLWLPDEVMAALDTFAQQQGMTKTQAVIRAIALLQEQQQVSAQEVQITIAELQDRLGKVETRLAQLEQKKKKK</sequence>
<name>B8HPQ4_CYAP4</name>
<evidence type="ECO:0000256" key="1">
    <source>
        <dbReference type="SAM" id="Coils"/>
    </source>
</evidence>
<dbReference type="KEGG" id="cyn:Cyan7425_1545"/>
<keyword evidence="1" id="KW-0175">Coiled coil</keyword>
<evidence type="ECO:0000313" key="2">
    <source>
        <dbReference type="EMBL" id="ACL43915.1"/>
    </source>
</evidence>
<dbReference type="STRING" id="395961.Cyan7425_1545"/>
<reference evidence="2" key="1">
    <citation type="submission" date="2009-01" db="EMBL/GenBank/DDBJ databases">
        <title>Complete sequence of chromosome Cyanothece sp. PCC 7425.</title>
        <authorList>
            <consortium name="US DOE Joint Genome Institute"/>
            <person name="Lucas S."/>
            <person name="Copeland A."/>
            <person name="Lapidus A."/>
            <person name="Glavina del Rio T."/>
            <person name="Dalin E."/>
            <person name="Tice H."/>
            <person name="Bruce D."/>
            <person name="Goodwin L."/>
            <person name="Pitluck S."/>
            <person name="Sims D."/>
            <person name="Meineke L."/>
            <person name="Brettin T."/>
            <person name="Detter J.C."/>
            <person name="Han C."/>
            <person name="Larimer F."/>
            <person name="Land M."/>
            <person name="Hauser L."/>
            <person name="Kyrpides N."/>
            <person name="Ovchinnikova G."/>
            <person name="Liberton M."/>
            <person name="Stoeckel J."/>
            <person name="Banerjee A."/>
            <person name="Singh A."/>
            <person name="Page L."/>
            <person name="Sato H."/>
            <person name="Zhao L."/>
            <person name="Sherman L."/>
            <person name="Pakrasi H."/>
            <person name="Richardson P."/>
        </authorList>
    </citation>
    <scope>NUCLEOTIDE SEQUENCE</scope>
    <source>
        <strain evidence="2">PCC 7425</strain>
    </source>
</reference>
<proteinExistence type="predicted"/>
<dbReference type="EMBL" id="CP001344">
    <property type="protein sequence ID" value="ACL43915.1"/>
    <property type="molecule type" value="Genomic_DNA"/>
</dbReference>
<feature type="coiled-coil region" evidence="1">
    <location>
        <begin position="50"/>
        <end position="77"/>
    </location>
</feature>
<accession>B8HPQ4</accession>
<protein>
    <recommendedName>
        <fullName evidence="3">CopG domain protein DNA-binding domain protein</fullName>
    </recommendedName>
</protein>
<organism evidence="2">
    <name type="scientific">Cyanothece sp. (strain PCC 7425 / ATCC 29141)</name>
    <dbReference type="NCBI Taxonomy" id="395961"/>
    <lineage>
        <taxon>Bacteria</taxon>
        <taxon>Bacillati</taxon>
        <taxon>Cyanobacteriota</taxon>
        <taxon>Cyanophyceae</taxon>
        <taxon>Gomontiellales</taxon>
        <taxon>Cyanothecaceae</taxon>
        <taxon>Cyanothece</taxon>
    </lineage>
</organism>
<gene>
    <name evidence="2" type="ordered locus">Cyan7425_1545</name>
</gene>
<dbReference type="HOGENOM" id="CLU_2568134_0_0_3"/>
<evidence type="ECO:0008006" key="3">
    <source>
        <dbReference type="Google" id="ProtNLM"/>
    </source>
</evidence>